<dbReference type="Pfam" id="PF02752">
    <property type="entry name" value="Arrestin_C"/>
    <property type="match status" value="1"/>
</dbReference>
<evidence type="ECO:0000256" key="9">
    <source>
        <dbReference type="ARBA" id="ARBA00033294"/>
    </source>
</evidence>
<evidence type="ECO:0000256" key="3">
    <source>
        <dbReference type="ARBA" id="ARBA00005298"/>
    </source>
</evidence>
<dbReference type="FunFam" id="2.60.40.840:FF:000002">
    <property type="entry name" value="Arrestin 3"/>
    <property type="match status" value="1"/>
</dbReference>
<evidence type="ECO:0000259" key="10">
    <source>
        <dbReference type="SMART" id="SM01017"/>
    </source>
</evidence>
<dbReference type="GO" id="GO:0002031">
    <property type="term" value="P:G protein-coupled receptor internalization"/>
    <property type="evidence" value="ECO:0007669"/>
    <property type="project" value="TreeGrafter"/>
</dbReference>
<dbReference type="Gene3D" id="2.60.40.840">
    <property type="match status" value="1"/>
</dbReference>
<dbReference type="InterPro" id="IPR000698">
    <property type="entry name" value="Arrestin"/>
</dbReference>
<comment type="function">
    <text evidence="7">May play a role in an as yet undefined retina-specific signal transduction. Could bind to photoactivated-phosphorylated red/green opsins.</text>
</comment>
<dbReference type="GO" id="GO:0007601">
    <property type="term" value="P:visual perception"/>
    <property type="evidence" value="ECO:0007669"/>
    <property type="project" value="UniProtKB-KW"/>
</dbReference>
<evidence type="ECO:0000256" key="1">
    <source>
        <dbReference type="ARBA" id="ARBA00004437"/>
    </source>
</evidence>
<sequence>ISKVFKKTSSSGKLSIYLGKRDFVDHVDTVEPIDGVILVDPDYLKGRKMFVMLTCAFRYGRDDLDVIGLTFYKDLYVQTQQVFPAEPNSLQVPLTVLQERLLHKLGDNAYPFTLQMVANLPCSVTLQPGPKDAGKACGVDFEVKSFCAENLEEKISKKDSVRLVVRKVQFAPLESGPGPCAQTIHRFLLSAQPLQLQAWMEKEVHYHGEPISVSISINNRTNKVIKKIKISVDQITDVVLYSLDKYTKTVFIQEFIETVAANSSFSQSFAVTPLLANCQKQGLALDGKLKHEDTNLASSTILRPGMNKELLGILVSYKVRVNLMVSGGLLGDLIASDVGVELPLILIHPKPSHGERPEACSSEDIVIEEFTRQEQGGADSQ</sequence>
<comment type="subcellular location">
    <subcellularLocation>
        <location evidence="2">Cell projection</location>
        <location evidence="2">Cilium</location>
        <location evidence="2">Photoreceptor outer segment</location>
    </subcellularLocation>
    <subcellularLocation>
        <location evidence="1">Photoreceptor inner segment</location>
    </subcellularLocation>
</comment>
<dbReference type="SMART" id="SM01017">
    <property type="entry name" value="Arrestin_C"/>
    <property type="match status" value="1"/>
</dbReference>
<dbReference type="SUPFAM" id="SSF81296">
    <property type="entry name" value="E set domains"/>
    <property type="match status" value="2"/>
</dbReference>
<reference evidence="11" key="1">
    <citation type="submission" date="2025-08" db="UniProtKB">
        <authorList>
            <consortium name="Ensembl"/>
        </authorList>
    </citation>
    <scope>IDENTIFICATION</scope>
</reference>
<evidence type="ECO:0000256" key="4">
    <source>
        <dbReference type="ARBA" id="ARBA00017730"/>
    </source>
</evidence>
<proteinExistence type="inferred from homology"/>
<dbReference type="Gene3D" id="2.60.40.640">
    <property type="match status" value="1"/>
</dbReference>
<gene>
    <name evidence="11" type="primary">ARR3</name>
</gene>
<evidence type="ECO:0000256" key="5">
    <source>
        <dbReference type="ARBA" id="ARBA00022606"/>
    </source>
</evidence>
<dbReference type="Ensembl" id="ENSCLAT00000014616.1">
    <property type="protein sequence ID" value="ENSCLAP00000014458.1"/>
    <property type="gene ID" value="ENSCLAG00000009975.1"/>
</dbReference>
<dbReference type="InterPro" id="IPR014752">
    <property type="entry name" value="Arrestin-like_C"/>
</dbReference>
<evidence type="ECO:0000256" key="8">
    <source>
        <dbReference type="ARBA" id="ARBA00031498"/>
    </source>
</evidence>
<evidence type="ECO:0000256" key="2">
    <source>
        <dbReference type="ARBA" id="ARBA00004504"/>
    </source>
</evidence>
<dbReference type="InterPro" id="IPR017864">
    <property type="entry name" value="Arrestin_CS"/>
</dbReference>
<organism evidence="11 12">
    <name type="scientific">Chinchilla lanigera</name>
    <name type="common">Long-tailed chinchilla</name>
    <name type="synonym">Chinchilla villidera</name>
    <dbReference type="NCBI Taxonomy" id="34839"/>
    <lineage>
        <taxon>Eukaryota</taxon>
        <taxon>Metazoa</taxon>
        <taxon>Chordata</taxon>
        <taxon>Craniata</taxon>
        <taxon>Vertebrata</taxon>
        <taxon>Euteleostomi</taxon>
        <taxon>Mammalia</taxon>
        <taxon>Eutheria</taxon>
        <taxon>Euarchontoglires</taxon>
        <taxon>Glires</taxon>
        <taxon>Rodentia</taxon>
        <taxon>Hystricomorpha</taxon>
        <taxon>Chinchillidae</taxon>
        <taxon>Chinchilla</taxon>
    </lineage>
</organism>
<evidence type="ECO:0000313" key="12">
    <source>
        <dbReference type="Proteomes" id="UP000694398"/>
    </source>
</evidence>
<evidence type="ECO:0000256" key="6">
    <source>
        <dbReference type="ARBA" id="ARBA00023305"/>
    </source>
</evidence>
<protein>
    <recommendedName>
        <fullName evidence="4">Arrestin-C</fullName>
    </recommendedName>
    <alternativeName>
        <fullName evidence="8">Cone arrestin</fullName>
    </alternativeName>
    <alternativeName>
        <fullName evidence="9">Retinal cone arrestin-3</fullName>
    </alternativeName>
</protein>
<keyword evidence="6" id="KW-0844">Vision</keyword>
<dbReference type="PANTHER" id="PTHR11792">
    <property type="entry name" value="ARRESTIN"/>
    <property type="match status" value="1"/>
</dbReference>
<dbReference type="InterPro" id="IPR014753">
    <property type="entry name" value="Arrestin_N"/>
</dbReference>
<evidence type="ECO:0000313" key="11">
    <source>
        <dbReference type="Ensembl" id="ENSCLAP00000014458.1"/>
    </source>
</evidence>
<dbReference type="AlphaFoldDB" id="A0A8C2VEP2"/>
<dbReference type="OMA" id="NYTKTVC"/>
<dbReference type="InterPro" id="IPR011022">
    <property type="entry name" value="Arrestin_C-like"/>
</dbReference>
<dbReference type="GO" id="GO:0001664">
    <property type="term" value="F:G protein-coupled receptor binding"/>
    <property type="evidence" value="ECO:0007669"/>
    <property type="project" value="TreeGrafter"/>
</dbReference>
<dbReference type="PANTHER" id="PTHR11792:SF19">
    <property type="entry name" value="ARRESTIN-C"/>
    <property type="match status" value="1"/>
</dbReference>
<evidence type="ECO:0000256" key="7">
    <source>
        <dbReference type="ARBA" id="ARBA00024976"/>
    </source>
</evidence>
<dbReference type="Proteomes" id="UP000694398">
    <property type="component" value="Unassembled WGS sequence"/>
</dbReference>
<dbReference type="GO" id="GO:0051219">
    <property type="term" value="F:phosphoprotein binding"/>
    <property type="evidence" value="ECO:0007669"/>
    <property type="project" value="Ensembl"/>
</dbReference>
<dbReference type="PRINTS" id="PR00309">
    <property type="entry name" value="ARRESTIN"/>
</dbReference>
<dbReference type="InterPro" id="IPR014756">
    <property type="entry name" value="Ig_E-set"/>
</dbReference>
<keyword evidence="12" id="KW-1185">Reference proteome</keyword>
<accession>A0A8C2VEP2</accession>
<name>A0A8C2VEP2_CHILA</name>
<dbReference type="FunFam" id="2.60.40.640:FF:000019">
    <property type="entry name" value="Arrestin 3"/>
    <property type="match status" value="1"/>
</dbReference>
<comment type="similarity">
    <text evidence="3">Belongs to the arrestin family.</text>
</comment>
<keyword evidence="5" id="KW-0716">Sensory transduction</keyword>
<dbReference type="GO" id="GO:0007165">
    <property type="term" value="P:signal transduction"/>
    <property type="evidence" value="ECO:0007669"/>
    <property type="project" value="InterPro"/>
</dbReference>
<dbReference type="PROSITE" id="PS00295">
    <property type="entry name" value="ARRESTINS"/>
    <property type="match status" value="1"/>
</dbReference>
<dbReference type="GO" id="GO:0001750">
    <property type="term" value="C:photoreceptor outer segment"/>
    <property type="evidence" value="ECO:0007669"/>
    <property type="project" value="UniProtKB-SubCell"/>
</dbReference>
<dbReference type="InterPro" id="IPR011021">
    <property type="entry name" value="Arrestin-like_N"/>
</dbReference>
<dbReference type="GeneTree" id="ENSGT00950000182887"/>
<reference evidence="11" key="2">
    <citation type="submission" date="2025-09" db="UniProtKB">
        <authorList>
            <consortium name="Ensembl"/>
        </authorList>
    </citation>
    <scope>IDENTIFICATION</scope>
</reference>
<feature type="domain" description="Arrestin C-terminal-like" evidence="10">
    <location>
        <begin position="190"/>
        <end position="351"/>
    </location>
</feature>
<dbReference type="GO" id="GO:0001917">
    <property type="term" value="C:photoreceptor inner segment"/>
    <property type="evidence" value="ECO:0007669"/>
    <property type="project" value="UniProtKB-SubCell"/>
</dbReference>
<dbReference type="GO" id="GO:0002046">
    <property type="term" value="F:opsin binding"/>
    <property type="evidence" value="ECO:0007669"/>
    <property type="project" value="Ensembl"/>
</dbReference>
<dbReference type="Pfam" id="PF00339">
    <property type="entry name" value="Arrestin_N"/>
    <property type="match status" value="1"/>
</dbReference>
<dbReference type="GO" id="GO:0045202">
    <property type="term" value="C:synapse"/>
    <property type="evidence" value="ECO:0007669"/>
    <property type="project" value="Ensembl"/>
</dbReference>